<accession>A0A1M7SFM5</accession>
<protein>
    <submittedName>
        <fullName evidence="7">Flagellar hook-associated protein 3 FlgL</fullName>
    </submittedName>
</protein>
<dbReference type="AlphaFoldDB" id="A0A1M7SFM5"/>
<dbReference type="Gene3D" id="1.20.1330.10">
    <property type="entry name" value="f41 fragment of flagellin, N-terminal domain"/>
    <property type="match status" value="1"/>
</dbReference>
<organism evidence="7 8">
    <name type="scientific">Erythrobacter sanguineus</name>
    <dbReference type="NCBI Taxonomy" id="198312"/>
    <lineage>
        <taxon>Bacteria</taxon>
        <taxon>Pseudomonadati</taxon>
        <taxon>Pseudomonadota</taxon>
        <taxon>Alphaproteobacteria</taxon>
        <taxon>Sphingomonadales</taxon>
        <taxon>Erythrobacteraceae</taxon>
        <taxon>Erythrobacter/Porphyrobacter group</taxon>
        <taxon>Erythrobacter</taxon>
    </lineage>
</organism>
<keyword evidence="7" id="KW-0966">Cell projection</keyword>
<dbReference type="PANTHER" id="PTHR42792:SF1">
    <property type="entry name" value="FLAGELLAR HOOK-ASSOCIATED PROTEIN 3"/>
    <property type="match status" value="1"/>
</dbReference>
<keyword evidence="7" id="KW-0282">Flagellum</keyword>
<evidence type="ECO:0000256" key="2">
    <source>
        <dbReference type="ARBA" id="ARBA00004613"/>
    </source>
</evidence>
<keyword evidence="8" id="KW-1185">Reference proteome</keyword>
<dbReference type="InterPro" id="IPR001492">
    <property type="entry name" value="Flagellin"/>
</dbReference>
<dbReference type="Proteomes" id="UP000184391">
    <property type="component" value="Unassembled WGS sequence"/>
</dbReference>
<keyword evidence="4" id="KW-0975">Bacterial flagellum</keyword>
<evidence type="ECO:0000256" key="1">
    <source>
        <dbReference type="ARBA" id="ARBA00004365"/>
    </source>
</evidence>
<evidence type="ECO:0000313" key="8">
    <source>
        <dbReference type="Proteomes" id="UP000184391"/>
    </source>
</evidence>
<proteinExistence type="inferred from homology"/>
<dbReference type="SUPFAM" id="SSF64518">
    <property type="entry name" value="Phase 1 flagellin"/>
    <property type="match status" value="1"/>
</dbReference>
<evidence type="ECO:0000259" key="5">
    <source>
        <dbReference type="Pfam" id="PF00669"/>
    </source>
</evidence>
<dbReference type="Pfam" id="PF00700">
    <property type="entry name" value="Flagellin_C"/>
    <property type="match status" value="1"/>
</dbReference>
<dbReference type="InterPro" id="IPR013384">
    <property type="entry name" value="Flagell_FlgL"/>
</dbReference>
<dbReference type="GO" id="GO:0071973">
    <property type="term" value="P:bacterial-type flagellum-dependent cell motility"/>
    <property type="evidence" value="ECO:0007669"/>
    <property type="project" value="InterPro"/>
</dbReference>
<dbReference type="EMBL" id="FRDF01000008">
    <property type="protein sequence ID" value="SHN57102.1"/>
    <property type="molecule type" value="Genomic_DNA"/>
</dbReference>
<comment type="subcellular location">
    <subcellularLocation>
        <location evidence="1">Bacterial flagellum</location>
    </subcellularLocation>
    <subcellularLocation>
        <location evidence="2">Secreted</location>
    </subcellularLocation>
</comment>
<dbReference type="STRING" id="198312.SAMN02745193_01574"/>
<dbReference type="InterPro" id="IPR001029">
    <property type="entry name" value="Flagellin_N"/>
</dbReference>
<dbReference type="OrthoDB" id="7389561at2"/>
<gene>
    <name evidence="7" type="ORF">SAMN02745193_01574</name>
</gene>
<dbReference type="GO" id="GO:0009424">
    <property type="term" value="C:bacterial-type flagellum hook"/>
    <property type="evidence" value="ECO:0007669"/>
    <property type="project" value="InterPro"/>
</dbReference>
<feature type="domain" description="Flagellin C-terminal" evidence="6">
    <location>
        <begin position="222"/>
        <end position="300"/>
    </location>
</feature>
<evidence type="ECO:0000256" key="3">
    <source>
        <dbReference type="ARBA" id="ARBA00005709"/>
    </source>
</evidence>
<dbReference type="Pfam" id="PF00669">
    <property type="entry name" value="Flagellin_N"/>
    <property type="match status" value="1"/>
</dbReference>
<comment type="similarity">
    <text evidence="3">Belongs to the bacterial flagellin family.</text>
</comment>
<dbReference type="NCBIfam" id="TIGR02550">
    <property type="entry name" value="flagell_flgL"/>
    <property type="match status" value="1"/>
</dbReference>
<evidence type="ECO:0000259" key="6">
    <source>
        <dbReference type="Pfam" id="PF00700"/>
    </source>
</evidence>
<dbReference type="GO" id="GO:0005198">
    <property type="term" value="F:structural molecule activity"/>
    <property type="evidence" value="ECO:0007669"/>
    <property type="project" value="InterPro"/>
</dbReference>
<feature type="domain" description="Flagellin N-terminal" evidence="5">
    <location>
        <begin position="21"/>
        <end position="142"/>
    </location>
</feature>
<reference evidence="8" key="1">
    <citation type="submission" date="2016-12" db="EMBL/GenBank/DDBJ databases">
        <authorList>
            <person name="Varghese N."/>
            <person name="Submissions S."/>
        </authorList>
    </citation>
    <scope>NUCLEOTIDE SEQUENCE [LARGE SCALE GENOMIC DNA]</scope>
    <source>
        <strain evidence="8">DSM 11032</strain>
    </source>
</reference>
<evidence type="ECO:0000256" key="4">
    <source>
        <dbReference type="ARBA" id="ARBA00023143"/>
    </source>
</evidence>
<dbReference type="GO" id="GO:0005576">
    <property type="term" value="C:extracellular region"/>
    <property type="evidence" value="ECO:0007669"/>
    <property type="project" value="UniProtKB-SubCell"/>
</dbReference>
<keyword evidence="7" id="KW-0969">Cilium</keyword>
<dbReference type="InterPro" id="IPR046358">
    <property type="entry name" value="Flagellin_C"/>
</dbReference>
<evidence type="ECO:0000313" key="7">
    <source>
        <dbReference type="EMBL" id="SHN57102.1"/>
    </source>
</evidence>
<name>A0A1M7SFM5_9SPHN</name>
<dbReference type="RefSeq" id="WP_072674110.1">
    <property type="nucleotide sequence ID" value="NZ_FRDF01000008.1"/>
</dbReference>
<sequence length="306" mass="31679">MSFVSTSTGSFFNRSLAQMADLRAGIERNRTQIATGQKIERGSDDPAAAAQLRNVARRTALAEVEGDNAAQLGQELGSASEELTAVTALLQRARELAVQAANTPTGDDGRQAIAFELEQLSEELFSRANAVTLTGEPLFAGLSSDPAFTRDALGNVTYSGTLASGAVPVAPGTAIERGLPGSEVFQFDLNGTPTSAFAVLGGLAAALGGGAADPAAVASAALEGIDAALDTANRAQTILGTRMAWVDQVQQQQETRSVALAERRSRVGDTDIAEAIARLQQSLTALEASQAAFARISSLSLFDALR</sequence>
<dbReference type="PANTHER" id="PTHR42792">
    <property type="entry name" value="FLAGELLIN"/>
    <property type="match status" value="1"/>
</dbReference>